<dbReference type="RefSeq" id="XP_018039878.1">
    <property type="nucleotide sequence ID" value="XM_018184547.1"/>
</dbReference>
<dbReference type="Proteomes" id="UP000077069">
    <property type="component" value="Unassembled WGS sequence"/>
</dbReference>
<feature type="compositionally biased region" description="Polar residues" evidence="2">
    <location>
        <begin position="125"/>
        <end position="145"/>
    </location>
</feature>
<dbReference type="AlphaFoldDB" id="A0A177CPR1"/>
<name>A0A177CPR1_9PLEO</name>
<reference evidence="3 4" key="1">
    <citation type="submission" date="2016-05" db="EMBL/GenBank/DDBJ databases">
        <title>Comparative analysis of secretome profiles of manganese(II)-oxidizing ascomycete fungi.</title>
        <authorList>
            <consortium name="DOE Joint Genome Institute"/>
            <person name="Zeiner C.A."/>
            <person name="Purvine S.O."/>
            <person name="Zink E.M."/>
            <person name="Wu S."/>
            <person name="Pasa-Tolic L."/>
            <person name="Chaput D.L."/>
            <person name="Haridas S."/>
            <person name="Grigoriev I.V."/>
            <person name="Santelli C.M."/>
            <person name="Hansel C.M."/>
        </authorList>
    </citation>
    <scope>NUCLEOTIDE SEQUENCE [LARGE SCALE GENOMIC DNA]</scope>
    <source>
        <strain evidence="3 4">AP3s5-JAC2a</strain>
    </source>
</reference>
<proteinExistence type="predicted"/>
<feature type="compositionally biased region" description="Polar residues" evidence="2">
    <location>
        <begin position="40"/>
        <end position="70"/>
    </location>
</feature>
<dbReference type="GeneID" id="28768033"/>
<feature type="region of interest" description="Disordered" evidence="2">
    <location>
        <begin position="124"/>
        <end position="185"/>
    </location>
</feature>
<evidence type="ECO:0000256" key="1">
    <source>
        <dbReference type="SAM" id="Coils"/>
    </source>
</evidence>
<evidence type="ECO:0000313" key="3">
    <source>
        <dbReference type="EMBL" id="OAG09513.1"/>
    </source>
</evidence>
<sequence>MSDPNTNPFIALHQTLSQPLSDYDSVNPTSPTLYSIPLKPTSQSPSAATLSSPHPSAQQTENAAPSQIPNKESLPGHTPRDAPQSSRPPSTDDIYTLLLKMGQVQDTMRTSIANLEAVIARALHDTTSPPQDQNNETDAANTRNTRPAVPEDATKSHLHAGITRARVASPPPPRQTVYTRGSHAPDKMTRLEAAPAQLERENAALREEVEGLKRANRRLRTEWRRNAMLQGLRWIGQDF</sequence>
<organism evidence="3 4">
    <name type="scientific">Paraphaeosphaeria sporulosa</name>
    <dbReference type="NCBI Taxonomy" id="1460663"/>
    <lineage>
        <taxon>Eukaryota</taxon>
        <taxon>Fungi</taxon>
        <taxon>Dikarya</taxon>
        <taxon>Ascomycota</taxon>
        <taxon>Pezizomycotina</taxon>
        <taxon>Dothideomycetes</taxon>
        <taxon>Pleosporomycetidae</taxon>
        <taxon>Pleosporales</taxon>
        <taxon>Massarineae</taxon>
        <taxon>Didymosphaeriaceae</taxon>
        <taxon>Paraphaeosphaeria</taxon>
    </lineage>
</organism>
<evidence type="ECO:0000256" key="2">
    <source>
        <dbReference type="SAM" id="MobiDB-lite"/>
    </source>
</evidence>
<evidence type="ECO:0000313" key="4">
    <source>
        <dbReference type="Proteomes" id="UP000077069"/>
    </source>
</evidence>
<keyword evidence="4" id="KW-1185">Reference proteome</keyword>
<accession>A0A177CPR1</accession>
<dbReference type="OrthoDB" id="10617946at2759"/>
<dbReference type="InParanoid" id="A0A177CPR1"/>
<gene>
    <name evidence="3" type="ORF">CC84DRAFT_1255542</name>
</gene>
<feature type="compositionally biased region" description="Polar residues" evidence="2">
    <location>
        <begin position="1"/>
        <end position="33"/>
    </location>
</feature>
<dbReference type="EMBL" id="KV441549">
    <property type="protein sequence ID" value="OAG09513.1"/>
    <property type="molecule type" value="Genomic_DNA"/>
</dbReference>
<feature type="region of interest" description="Disordered" evidence="2">
    <location>
        <begin position="1"/>
        <end position="92"/>
    </location>
</feature>
<keyword evidence="1" id="KW-0175">Coiled coil</keyword>
<feature type="coiled-coil region" evidence="1">
    <location>
        <begin position="188"/>
        <end position="222"/>
    </location>
</feature>
<protein>
    <submittedName>
        <fullName evidence="3">Uncharacterized protein</fullName>
    </submittedName>
</protein>